<dbReference type="Proteomes" id="UP000176498">
    <property type="component" value="Unassembled WGS sequence"/>
</dbReference>
<name>A0A1G1XMD8_9BACT</name>
<evidence type="ECO:0000313" key="3">
    <source>
        <dbReference type="Proteomes" id="UP000176498"/>
    </source>
</evidence>
<gene>
    <name evidence="2" type="ORF">A2Y82_03790</name>
</gene>
<dbReference type="AlphaFoldDB" id="A0A1G1XMD8"/>
<evidence type="ECO:0000256" key="1">
    <source>
        <dbReference type="SAM" id="Phobius"/>
    </source>
</evidence>
<accession>A0A1G1XMD8</accession>
<keyword evidence="1" id="KW-0812">Transmembrane</keyword>
<dbReference type="EMBL" id="MHHZ01000020">
    <property type="protein sequence ID" value="OGY41305.1"/>
    <property type="molecule type" value="Genomic_DNA"/>
</dbReference>
<organism evidence="2 3">
    <name type="scientific">Candidatus Buchananbacteria bacterium RBG_13_36_9</name>
    <dbReference type="NCBI Taxonomy" id="1797530"/>
    <lineage>
        <taxon>Bacteria</taxon>
        <taxon>Candidatus Buchananiibacteriota</taxon>
    </lineage>
</organism>
<feature type="transmembrane region" description="Helical" evidence="1">
    <location>
        <begin position="22"/>
        <end position="42"/>
    </location>
</feature>
<keyword evidence="1" id="KW-0472">Membrane</keyword>
<proteinExistence type="predicted"/>
<evidence type="ECO:0000313" key="2">
    <source>
        <dbReference type="EMBL" id="OGY41305.1"/>
    </source>
</evidence>
<reference evidence="2 3" key="1">
    <citation type="journal article" date="2016" name="Nat. Commun.">
        <title>Thousands of microbial genomes shed light on interconnected biogeochemical processes in an aquifer system.</title>
        <authorList>
            <person name="Anantharaman K."/>
            <person name="Brown C.T."/>
            <person name="Hug L.A."/>
            <person name="Sharon I."/>
            <person name="Castelle C.J."/>
            <person name="Probst A.J."/>
            <person name="Thomas B.C."/>
            <person name="Singh A."/>
            <person name="Wilkins M.J."/>
            <person name="Karaoz U."/>
            <person name="Brodie E.L."/>
            <person name="Williams K.H."/>
            <person name="Hubbard S.S."/>
            <person name="Banfield J.F."/>
        </authorList>
    </citation>
    <scope>NUCLEOTIDE SEQUENCE [LARGE SCALE GENOMIC DNA]</scope>
</reference>
<sequence length="68" mass="8092">MRALFLILNFYHKKELESNKEAIYKSLLLINYFFFACTFLRHFNFGNLTPVVIFLPLAIILGIMNYEI</sequence>
<protein>
    <submittedName>
        <fullName evidence="2">Uncharacterized protein</fullName>
    </submittedName>
</protein>
<comment type="caution">
    <text evidence="2">The sequence shown here is derived from an EMBL/GenBank/DDBJ whole genome shotgun (WGS) entry which is preliminary data.</text>
</comment>
<feature type="transmembrane region" description="Helical" evidence="1">
    <location>
        <begin position="48"/>
        <end position="66"/>
    </location>
</feature>
<keyword evidence="1" id="KW-1133">Transmembrane helix</keyword>